<dbReference type="Proteomes" id="UP000027265">
    <property type="component" value="Unassembled WGS sequence"/>
</dbReference>
<dbReference type="PANTHER" id="PTHR38926">
    <property type="entry name" value="F-BOX DOMAIN CONTAINING PROTEIN, EXPRESSED"/>
    <property type="match status" value="1"/>
</dbReference>
<dbReference type="Pfam" id="PF12937">
    <property type="entry name" value="F-box-like"/>
    <property type="match status" value="1"/>
</dbReference>
<feature type="domain" description="F-box" evidence="1">
    <location>
        <begin position="18"/>
        <end position="70"/>
    </location>
</feature>
<accession>A0A067PGA5</accession>
<dbReference type="Gene3D" id="1.20.1280.50">
    <property type="match status" value="1"/>
</dbReference>
<sequence>MASTNPENASDIRDDITQQLPNEILSEIFWHLVKELSTDPGRRWLAITSVCHRWRDIALSSPELWSTIYIIPHSLAPLSPWFERAKSTLLDVALGGSFVPDDVTLLADLISSHLNHTQSLVMTGIPHKDLLQILPRLDTPAPHINTLAIVYPAGLPPNAQFVLMPSLFSSVAPNLSTLHLKSVSVPWTLSLFSGLSCLELSNEHPTAHPSSELFLAVLENCPQLSRLHLHESGPISTPPEISNMPPPRRANLPHLTLLKLEYHASEYIAHVLSHISLRGSPSEQLVISLTTFARGWDIANDFGKYLQFLAEKNHPEPPSWRSLRLVSVPSRRDLVSVSCSADHLSHRLPRSAASSLTLEVWGVNAPDVFVEIMTRGIPSPQRPKIFMLAGWRDLLSSRDWEDSLQEWDELQSILLNDVSEEPFFWALTPDVDDNGFPMVRTLCPKLKYICMEHDLSPTGKCEEVSDGWFSSLESLLLCRGPVTARLPLLELINVSVPAPRLELLRCHVGQLLMTPGVEEVVSEQ</sequence>
<dbReference type="HOGENOM" id="CLU_514881_0_0_1"/>
<dbReference type="PANTHER" id="PTHR38926:SF5">
    <property type="entry name" value="F-BOX AND LEUCINE-RICH REPEAT PROTEIN 6"/>
    <property type="match status" value="1"/>
</dbReference>
<reference evidence="3" key="1">
    <citation type="journal article" date="2014" name="Proc. Natl. Acad. Sci. U.S.A.">
        <title>Extensive sampling of basidiomycete genomes demonstrates inadequacy of the white-rot/brown-rot paradigm for wood decay fungi.</title>
        <authorList>
            <person name="Riley R."/>
            <person name="Salamov A.A."/>
            <person name="Brown D.W."/>
            <person name="Nagy L.G."/>
            <person name="Floudas D."/>
            <person name="Held B.W."/>
            <person name="Levasseur A."/>
            <person name="Lombard V."/>
            <person name="Morin E."/>
            <person name="Otillar R."/>
            <person name="Lindquist E.A."/>
            <person name="Sun H."/>
            <person name="LaButti K.M."/>
            <person name="Schmutz J."/>
            <person name="Jabbour D."/>
            <person name="Luo H."/>
            <person name="Baker S.E."/>
            <person name="Pisabarro A.G."/>
            <person name="Walton J.D."/>
            <person name="Blanchette R.A."/>
            <person name="Henrissat B."/>
            <person name="Martin F."/>
            <person name="Cullen D."/>
            <person name="Hibbett D.S."/>
            <person name="Grigoriev I.V."/>
        </authorList>
    </citation>
    <scope>NUCLEOTIDE SEQUENCE [LARGE SCALE GENOMIC DNA]</scope>
    <source>
        <strain evidence="3">MUCL 33604</strain>
    </source>
</reference>
<dbReference type="OrthoDB" id="3181669at2759"/>
<proteinExistence type="predicted"/>
<dbReference type="EMBL" id="KL197782">
    <property type="protein sequence ID" value="KDQ49491.1"/>
    <property type="molecule type" value="Genomic_DNA"/>
</dbReference>
<evidence type="ECO:0000313" key="2">
    <source>
        <dbReference type="EMBL" id="KDQ49491.1"/>
    </source>
</evidence>
<gene>
    <name evidence="2" type="ORF">JAAARDRAFT_42800</name>
</gene>
<keyword evidence="3" id="KW-1185">Reference proteome</keyword>
<dbReference type="SUPFAM" id="SSF81383">
    <property type="entry name" value="F-box domain"/>
    <property type="match status" value="1"/>
</dbReference>
<organism evidence="2 3">
    <name type="scientific">Jaapia argillacea MUCL 33604</name>
    <dbReference type="NCBI Taxonomy" id="933084"/>
    <lineage>
        <taxon>Eukaryota</taxon>
        <taxon>Fungi</taxon>
        <taxon>Dikarya</taxon>
        <taxon>Basidiomycota</taxon>
        <taxon>Agaricomycotina</taxon>
        <taxon>Agaricomycetes</taxon>
        <taxon>Agaricomycetidae</taxon>
        <taxon>Jaapiales</taxon>
        <taxon>Jaapiaceae</taxon>
        <taxon>Jaapia</taxon>
    </lineage>
</organism>
<dbReference type="SUPFAM" id="SSF52047">
    <property type="entry name" value="RNI-like"/>
    <property type="match status" value="1"/>
</dbReference>
<name>A0A067PGA5_9AGAM</name>
<protein>
    <recommendedName>
        <fullName evidence="1">F-box domain-containing protein</fullName>
    </recommendedName>
</protein>
<dbReference type="InterPro" id="IPR036047">
    <property type="entry name" value="F-box-like_dom_sf"/>
</dbReference>
<dbReference type="InParanoid" id="A0A067PGA5"/>
<dbReference type="STRING" id="933084.A0A067PGA5"/>
<evidence type="ECO:0000259" key="1">
    <source>
        <dbReference type="Pfam" id="PF12937"/>
    </source>
</evidence>
<evidence type="ECO:0000313" key="3">
    <source>
        <dbReference type="Proteomes" id="UP000027265"/>
    </source>
</evidence>
<dbReference type="AlphaFoldDB" id="A0A067PGA5"/>
<dbReference type="InterPro" id="IPR001810">
    <property type="entry name" value="F-box_dom"/>
</dbReference>